<dbReference type="RefSeq" id="WP_323261572.1">
    <property type="nucleotide sequence ID" value="NZ_JAYGIE010000049.1"/>
</dbReference>
<accession>A0ABU5TI36</accession>
<keyword evidence="2" id="KW-1185">Reference proteome</keyword>
<proteinExistence type="predicted"/>
<organism evidence="1 2">
    <name type="scientific">Pseudanabaena galeata UHCC 0370</name>
    <dbReference type="NCBI Taxonomy" id="3110310"/>
    <lineage>
        <taxon>Bacteria</taxon>
        <taxon>Bacillati</taxon>
        <taxon>Cyanobacteriota</taxon>
        <taxon>Cyanophyceae</taxon>
        <taxon>Pseudanabaenales</taxon>
        <taxon>Pseudanabaenaceae</taxon>
        <taxon>Pseudanabaena</taxon>
    </lineage>
</organism>
<dbReference type="EMBL" id="JAYGIE010000049">
    <property type="protein sequence ID" value="MEA5477985.1"/>
    <property type="molecule type" value="Genomic_DNA"/>
</dbReference>
<gene>
    <name evidence="1" type="ORF">VB774_10180</name>
</gene>
<evidence type="ECO:0008006" key="3">
    <source>
        <dbReference type="Google" id="ProtNLM"/>
    </source>
</evidence>
<dbReference type="Proteomes" id="UP001301388">
    <property type="component" value="Unassembled WGS sequence"/>
</dbReference>
<evidence type="ECO:0000313" key="2">
    <source>
        <dbReference type="Proteomes" id="UP001301388"/>
    </source>
</evidence>
<comment type="caution">
    <text evidence="1">The sequence shown here is derived from an EMBL/GenBank/DDBJ whole genome shotgun (WGS) entry which is preliminary data.</text>
</comment>
<protein>
    <recommendedName>
        <fullName evidence="3">DUF4145 domain-containing protein</fullName>
    </recommendedName>
</protein>
<name>A0ABU5TI36_9CYAN</name>
<reference evidence="1 2" key="1">
    <citation type="submission" date="2023-12" db="EMBL/GenBank/DDBJ databases">
        <title>Baltic Sea Cyanobacteria.</title>
        <authorList>
            <person name="Delbaje E."/>
            <person name="Fewer D.P."/>
            <person name="Shishido T.K."/>
        </authorList>
    </citation>
    <scope>NUCLEOTIDE SEQUENCE [LARGE SCALE GENOMIC DNA]</scope>
    <source>
        <strain evidence="1 2">UHCC 0370</strain>
    </source>
</reference>
<sequence>MFDSSELKRLLTRQDISRKIKTLAILSVEEARPKTVSEIKIIAEKYGLREIKKWNISQVLSNALGMVVRLPDGWEITDIGIKFLAEQGLVLVSPTRQHQADLRKVAEIISSKSTLAFVEECILALETNLLRSAVTLSWVGAISILYENVLSNHLDDFNTELQKRNPKHKQIKSLDDLATIKEYDFLQIICAISIIGKNVKQELEQCLQLRNSCAHPNSLNIGERKVSAHLEILILNVYQKFLI</sequence>
<evidence type="ECO:0000313" key="1">
    <source>
        <dbReference type="EMBL" id="MEA5477985.1"/>
    </source>
</evidence>